<comment type="caution">
    <text evidence="1">The sequence shown here is derived from an EMBL/GenBank/DDBJ whole genome shotgun (WGS) entry which is preliminary data.</text>
</comment>
<sequence length="138" mass="15239">MRKKVGSMSSKIDLTLSEDHKLAQMTLSADETEAKAEIPLTLEQVTQLIAVLGRVRETMVGDQDVPPIEGARFNPVTRTRWALQPEALTEGSVLAFQHPAFGPVGLVLTPQDAEKLMHGLHLHQEMRTHQQASRGKPN</sequence>
<dbReference type="EMBL" id="JOPA01000031">
    <property type="protein sequence ID" value="OUI92399.1"/>
    <property type="molecule type" value="Genomic_DNA"/>
</dbReference>
<gene>
    <name evidence="1" type="ORF">HK17_10205</name>
</gene>
<organism evidence="1 2">
    <name type="scientific">Acetobacter indonesiensis</name>
    <dbReference type="NCBI Taxonomy" id="104101"/>
    <lineage>
        <taxon>Bacteria</taxon>
        <taxon>Pseudomonadati</taxon>
        <taxon>Pseudomonadota</taxon>
        <taxon>Alphaproteobacteria</taxon>
        <taxon>Acetobacterales</taxon>
        <taxon>Acetobacteraceae</taxon>
        <taxon>Acetobacter</taxon>
    </lineage>
</organism>
<proteinExistence type="predicted"/>
<evidence type="ECO:0000313" key="1">
    <source>
        <dbReference type="EMBL" id="OUI92399.1"/>
    </source>
</evidence>
<dbReference type="Proteomes" id="UP000194641">
    <property type="component" value="Unassembled WGS sequence"/>
</dbReference>
<evidence type="ECO:0000313" key="2">
    <source>
        <dbReference type="Proteomes" id="UP000194641"/>
    </source>
</evidence>
<dbReference type="AlphaFoldDB" id="A0A252AR68"/>
<accession>A0A252AR68</accession>
<reference evidence="2" key="1">
    <citation type="submission" date="2014-06" db="EMBL/GenBank/DDBJ databases">
        <authorList>
            <person name="Winans N.J."/>
            <person name="Newell P.D."/>
            <person name="Douglas A.E."/>
        </authorList>
    </citation>
    <scope>NUCLEOTIDE SEQUENCE [LARGE SCALE GENOMIC DNA]</scope>
</reference>
<protein>
    <submittedName>
        <fullName evidence="1">Uncharacterized protein</fullName>
    </submittedName>
</protein>
<name>A0A252AR68_9PROT</name>